<dbReference type="KEGG" id="lit:FPZ52_11790"/>
<accession>A0A5B8IW70</accession>
<dbReference type="OrthoDB" id="581589at2"/>
<dbReference type="Proteomes" id="UP000318483">
    <property type="component" value="Plasmid unnamed1"/>
</dbReference>
<name>A0A5B8IW70_9RHOB</name>
<dbReference type="EMBL" id="CP042262">
    <property type="protein sequence ID" value="QDY70402.1"/>
    <property type="molecule type" value="Genomic_DNA"/>
</dbReference>
<proteinExistence type="predicted"/>
<gene>
    <name evidence="1" type="ORF">FPZ52_11790</name>
</gene>
<evidence type="ECO:0000313" key="2">
    <source>
        <dbReference type="Proteomes" id="UP000318483"/>
    </source>
</evidence>
<dbReference type="AlphaFoldDB" id="A0A5B8IW70"/>
<sequence>MVNVSVTLSDWLYRAVLTLSRDYFTLESRWSGVYTNDRARIVDASGAGKSRWKSCPKTEFIVPATCLSKDNPGYCCIGSLVRLPVGCDRERHGRHHTPCGGRSR</sequence>
<geneLocation type="plasmid" evidence="1 2">
    <name>unnamed1</name>
</geneLocation>
<keyword evidence="2" id="KW-1185">Reference proteome</keyword>
<protein>
    <submittedName>
        <fullName evidence="1">Uncharacterized protein</fullName>
    </submittedName>
</protein>
<keyword evidence="1" id="KW-0614">Plasmid</keyword>
<organism evidence="1 2">
    <name type="scientific">Qingshengfaniella alkalisoli</name>
    <dbReference type="NCBI Taxonomy" id="2599296"/>
    <lineage>
        <taxon>Bacteria</taxon>
        <taxon>Pseudomonadati</taxon>
        <taxon>Pseudomonadota</taxon>
        <taxon>Alphaproteobacteria</taxon>
        <taxon>Rhodobacterales</taxon>
        <taxon>Paracoccaceae</taxon>
        <taxon>Qingshengfaniella</taxon>
    </lineage>
</organism>
<evidence type="ECO:0000313" key="1">
    <source>
        <dbReference type="EMBL" id="QDY70402.1"/>
    </source>
</evidence>
<reference evidence="1 2" key="1">
    <citation type="submission" date="2019-07" db="EMBL/GenBank/DDBJ databases">
        <title>Litoreibacter alkalisoli sp. nov., isolated from saline-alkaline soil.</title>
        <authorList>
            <person name="Wang S."/>
            <person name="Xu L."/>
            <person name="Xing Y.-T."/>
            <person name="Sun J.-Q."/>
        </authorList>
    </citation>
    <scope>NUCLEOTIDE SEQUENCE [LARGE SCALE GENOMIC DNA]</scope>
    <source>
        <strain evidence="1 2">LN3S51</strain>
        <plasmid evidence="1 2">unnamed1</plasmid>
    </source>
</reference>